<keyword evidence="3" id="KW-1185">Reference proteome</keyword>
<evidence type="ECO:0000259" key="1">
    <source>
        <dbReference type="Pfam" id="PF16531"/>
    </source>
</evidence>
<dbReference type="InterPro" id="IPR032396">
    <property type="entry name" value="SAS-6_N"/>
</dbReference>
<dbReference type="InterPro" id="IPR038558">
    <property type="entry name" value="SAS-6_N_sf"/>
</dbReference>
<feature type="domain" description="Spindle assembly abnormal protein 6 N-terminal" evidence="1">
    <location>
        <begin position="17"/>
        <end position="145"/>
    </location>
</feature>
<gene>
    <name evidence="2" type="ORF">TVAG_416590</name>
</gene>
<evidence type="ECO:0000313" key="2">
    <source>
        <dbReference type="EMBL" id="EAY05016.1"/>
    </source>
</evidence>
<dbReference type="PANTHER" id="PTHR34230">
    <property type="entry name" value="ASSEMBLY ABNORMAL PROTEIN 6, PUTATIVE-RELATED"/>
    <property type="match status" value="1"/>
</dbReference>
<dbReference type="InParanoid" id="A2EQQ1"/>
<dbReference type="Gene3D" id="2.170.210.20">
    <property type="entry name" value="Spindle assembly abnormal protein 6, N-terminal domain"/>
    <property type="match status" value="1"/>
</dbReference>
<organism evidence="2 3">
    <name type="scientific">Trichomonas vaginalis (strain ATCC PRA-98 / G3)</name>
    <dbReference type="NCBI Taxonomy" id="412133"/>
    <lineage>
        <taxon>Eukaryota</taxon>
        <taxon>Metamonada</taxon>
        <taxon>Parabasalia</taxon>
        <taxon>Trichomonadida</taxon>
        <taxon>Trichomonadidae</taxon>
        <taxon>Trichomonas</taxon>
    </lineage>
</organism>
<dbReference type="SMR" id="A2EQQ1"/>
<dbReference type="KEGG" id="tva:4762881"/>
<dbReference type="RefSeq" id="XP_001317239.1">
    <property type="nucleotide sequence ID" value="XM_001317204.1"/>
</dbReference>
<evidence type="ECO:0000313" key="3">
    <source>
        <dbReference type="Proteomes" id="UP000001542"/>
    </source>
</evidence>
<dbReference type="Proteomes" id="UP000001542">
    <property type="component" value="Unassembled WGS sequence"/>
</dbReference>
<sequence length="196" mass="23205">MEDPLQDPSLKPGEKLIYSKEINFKFHNKAENEIQLRPTIIKIFTFRDDDDKLETIRFEISQQENVFFLYSVEYDEESFETLKNKESLKISFEDFPTIMIEILNKAALEKDEYNVEFEIPTNDLLQLNIVMPLKFKDVPIFSLDFQEEDDALIEKQVQYRYNVVQYELRKTRIEISNFIDTLGLSKPSGKGKGLRK</sequence>
<dbReference type="EMBL" id="DS113459">
    <property type="protein sequence ID" value="EAY05016.1"/>
    <property type="molecule type" value="Genomic_DNA"/>
</dbReference>
<dbReference type="PANTHER" id="PTHR34230:SF2">
    <property type="entry name" value="SPINDLE ASSEMBLY ABNORMAL PROTEIN 6 N-TERMINAL DOMAIN-CONTAINING PROTEIN"/>
    <property type="match status" value="1"/>
</dbReference>
<dbReference type="Pfam" id="PF16531">
    <property type="entry name" value="SAS-6_N"/>
    <property type="match status" value="1"/>
</dbReference>
<protein>
    <recommendedName>
        <fullName evidence="1">Spindle assembly abnormal protein 6 N-terminal domain-containing protein</fullName>
    </recommendedName>
</protein>
<dbReference type="STRING" id="5722.A2EQQ1"/>
<reference evidence="2" key="2">
    <citation type="journal article" date="2007" name="Science">
        <title>Draft genome sequence of the sexually transmitted pathogen Trichomonas vaginalis.</title>
        <authorList>
            <person name="Carlton J.M."/>
            <person name="Hirt R.P."/>
            <person name="Silva J.C."/>
            <person name="Delcher A.L."/>
            <person name="Schatz M."/>
            <person name="Zhao Q."/>
            <person name="Wortman J.R."/>
            <person name="Bidwell S.L."/>
            <person name="Alsmark U.C.M."/>
            <person name="Besteiro S."/>
            <person name="Sicheritz-Ponten T."/>
            <person name="Noel C.J."/>
            <person name="Dacks J.B."/>
            <person name="Foster P.G."/>
            <person name="Simillion C."/>
            <person name="Van de Peer Y."/>
            <person name="Miranda-Saavedra D."/>
            <person name="Barton G.J."/>
            <person name="Westrop G.D."/>
            <person name="Mueller S."/>
            <person name="Dessi D."/>
            <person name="Fiori P.L."/>
            <person name="Ren Q."/>
            <person name="Paulsen I."/>
            <person name="Zhang H."/>
            <person name="Bastida-Corcuera F.D."/>
            <person name="Simoes-Barbosa A."/>
            <person name="Brown M.T."/>
            <person name="Hayes R.D."/>
            <person name="Mukherjee M."/>
            <person name="Okumura C.Y."/>
            <person name="Schneider R."/>
            <person name="Smith A.J."/>
            <person name="Vanacova S."/>
            <person name="Villalvazo M."/>
            <person name="Haas B.J."/>
            <person name="Pertea M."/>
            <person name="Feldblyum T.V."/>
            <person name="Utterback T.R."/>
            <person name="Shu C.L."/>
            <person name="Osoegawa K."/>
            <person name="de Jong P.J."/>
            <person name="Hrdy I."/>
            <person name="Horvathova L."/>
            <person name="Zubacova Z."/>
            <person name="Dolezal P."/>
            <person name="Malik S.B."/>
            <person name="Logsdon J.M. Jr."/>
            <person name="Henze K."/>
            <person name="Gupta A."/>
            <person name="Wang C.C."/>
            <person name="Dunne R.L."/>
            <person name="Upcroft J.A."/>
            <person name="Upcroft P."/>
            <person name="White O."/>
            <person name="Salzberg S.L."/>
            <person name="Tang P."/>
            <person name="Chiu C.-H."/>
            <person name="Lee Y.-S."/>
            <person name="Embley T.M."/>
            <person name="Coombs G.H."/>
            <person name="Mottram J.C."/>
            <person name="Tachezy J."/>
            <person name="Fraser-Liggett C.M."/>
            <person name="Johnson P.J."/>
        </authorList>
    </citation>
    <scope>NUCLEOTIDE SEQUENCE [LARGE SCALE GENOMIC DNA]</scope>
    <source>
        <strain evidence="2">G3</strain>
    </source>
</reference>
<dbReference type="AlphaFoldDB" id="A2EQQ1"/>
<dbReference type="OMA" id="PTIMIEI"/>
<dbReference type="CDD" id="cd10142">
    <property type="entry name" value="HD_SAS6_N"/>
    <property type="match status" value="1"/>
</dbReference>
<reference evidence="2" key="1">
    <citation type="submission" date="2006-10" db="EMBL/GenBank/DDBJ databases">
        <authorList>
            <person name="Amadeo P."/>
            <person name="Zhao Q."/>
            <person name="Wortman J."/>
            <person name="Fraser-Liggett C."/>
            <person name="Carlton J."/>
        </authorList>
    </citation>
    <scope>NUCLEOTIDE SEQUENCE</scope>
    <source>
        <strain evidence="2">G3</strain>
    </source>
</reference>
<proteinExistence type="predicted"/>
<accession>A2EQQ1</accession>
<dbReference type="VEuPathDB" id="TrichDB:TVAG_416590"/>
<name>A2EQQ1_TRIV3</name>
<dbReference type="VEuPathDB" id="TrichDB:TVAGG3_0894220"/>
<dbReference type="OrthoDB" id="49058at2759"/>